<evidence type="ECO:0000313" key="2">
    <source>
        <dbReference type="Proteomes" id="UP000092177"/>
    </source>
</evidence>
<gene>
    <name evidence="1" type="ORF">CH63R_02880</name>
</gene>
<dbReference type="Proteomes" id="UP000092177">
    <property type="component" value="Chromosome 2"/>
</dbReference>
<dbReference type="KEGG" id="chig:CH63R_02880"/>
<keyword evidence="2" id="KW-1185">Reference proteome</keyword>
<dbReference type="GeneID" id="28861962"/>
<reference evidence="2" key="1">
    <citation type="journal article" date="2017" name="BMC Genomics">
        <title>Gapless genome assembly of Colletotrichum higginsianum reveals chromosome structure and association of transposable elements with secondary metabolite gene clusters.</title>
        <authorList>
            <person name="Dallery J.-F."/>
            <person name="Lapalu N."/>
            <person name="Zampounis A."/>
            <person name="Pigne S."/>
            <person name="Luyten I."/>
            <person name="Amselem J."/>
            <person name="Wittenberg A.H.J."/>
            <person name="Zhou S."/>
            <person name="de Queiroz M.V."/>
            <person name="Robin G.P."/>
            <person name="Auger A."/>
            <person name="Hainaut M."/>
            <person name="Henrissat B."/>
            <person name="Kim K.-T."/>
            <person name="Lee Y.-H."/>
            <person name="Lespinet O."/>
            <person name="Schwartz D.C."/>
            <person name="Thon M.R."/>
            <person name="O'Connell R.J."/>
        </authorList>
    </citation>
    <scope>NUCLEOTIDE SEQUENCE [LARGE SCALE GENOMIC DNA]</scope>
    <source>
        <strain evidence="2">IMI 349063</strain>
    </source>
</reference>
<accession>A0A1B7YQD1</accession>
<proteinExistence type="predicted"/>
<protein>
    <submittedName>
        <fullName evidence="1">Uncharacterized protein</fullName>
    </submittedName>
</protein>
<sequence>MARYETCDRNQEDDDISVLIRVTGPPILSLRRGGYCWRLLVTGGKKRRIQMRLLESTLLRWSRRWWKDLRQTGDQDGSRGSKEIQSSVPFHVFYLC</sequence>
<name>A0A1B7YQD1_COLHI</name>
<organism evidence="1 2">
    <name type="scientific">Colletotrichum higginsianum (strain IMI 349063)</name>
    <name type="common">Crucifer anthracnose fungus</name>
    <dbReference type="NCBI Taxonomy" id="759273"/>
    <lineage>
        <taxon>Eukaryota</taxon>
        <taxon>Fungi</taxon>
        <taxon>Dikarya</taxon>
        <taxon>Ascomycota</taxon>
        <taxon>Pezizomycotina</taxon>
        <taxon>Sordariomycetes</taxon>
        <taxon>Hypocreomycetidae</taxon>
        <taxon>Glomerellales</taxon>
        <taxon>Glomerellaceae</taxon>
        <taxon>Colletotrichum</taxon>
        <taxon>Colletotrichum destructivum species complex</taxon>
    </lineage>
</organism>
<dbReference type="VEuPathDB" id="FungiDB:CH63R_02880"/>
<dbReference type="RefSeq" id="XP_018162671.1">
    <property type="nucleotide sequence ID" value="XM_018297855.1"/>
</dbReference>
<evidence type="ECO:0000313" key="1">
    <source>
        <dbReference type="EMBL" id="OBR14154.1"/>
    </source>
</evidence>
<dbReference type="AlphaFoldDB" id="A0A1B7YQD1"/>
<dbReference type="EMBL" id="LTAN01000002">
    <property type="protein sequence ID" value="OBR14154.1"/>
    <property type="molecule type" value="Genomic_DNA"/>
</dbReference>
<comment type="caution">
    <text evidence="1">The sequence shown here is derived from an EMBL/GenBank/DDBJ whole genome shotgun (WGS) entry which is preliminary data.</text>
</comment>